<feature type="coiled-coil region" evidence="6">
    <location>
        <begin position="52"/>
        <end position="146"/>
    </location>
</feature>
<comment type="subcellular location">
    <subcellularLocation>
        <location evidence="1">Cytoplasm</location>
        <location evidence="1">Cytoskeleton</location>
    </subcellularLocation>
</comment>
<evidence type="ECO:0000256" key="5">
    <source>
        <dbReference type="ARBA" id="ARBA00023212"/>
    </source>
</evidence>
<name>A0A3P7ZWG9_HELPZ</name>
<dbReference type="GO" id="GO:0005874">
    <property type="term" value="C:microtubule"/>
    <property type="evidence" value="ECO:0007669"/>
    <property type="project" value="UniProtKB-KW"/>
</dbReference>
<dbReference type="Pfam" id="PF16641">
    <property type="entry name" value="CLIP1_ZNF"/>
    <property type="match status" value="1"/>
</dbReference>
<evidence type="ECO:0000256" key="4">
    <source>
        <dbReference type="ARBA" id="ARBA00023054"/>
    </source>
</evidence>
<keyword evidence="10" id="KW-1185">Reference proteome</keyword>
<dbReference type="WBParaSite" id="HPBE_0001141701-mRNA-1">
    <property type="protein sequence ID" value="HPBE_0001141701-mRNA-1"/>
    <property type="gene ID" value="HPBE_0001141701"/>
</dbReference>
<reference evidence="9 10" key="1">
    <citation type="submission" date="2018-11" db="EMBL/GenBank/DDBJ databases">
        <authorList>
            <consortium name="Pathogen Informatics"/>
        </authorList>
    </citation>
    <scope>NUCLEOTIDE SEQUENCE [LARGE SCALE GENOMIC DNA]</scope>
</reference>
<evidence type="ECO:0000313" key="10">
    <source>
        <dbReference type="Proteomes" id="UP000050761"/>
    </source>
</evidence>
<feature type="compositionally biased region" description="Basic and acidic residues" evidence="7">
    <location>
        <begin position="232"/>
        <end position="252"/>
    </location>
</feature>
<sequence length="313" mass="35654">MSKPSVFVKEVMHGQHENELKLVRTELLQQAASSSTPSEQMQNELTEALTRSKAAAEAKVSLENELKKLREELDEKQREITSLRLVEANASVVVSEARQKITKLRDIYNELERDWQNKQLRLCEKIDELSMELEQAKSRTQNEEIEALKLAFTKSIIADQRRKEVKLQQEIEALKTFSTDSIVVDARRLSHGNRDVKPRMYCDICEEFDKHETEQKKHNLLLDAATSASASERLDPEDRSPSSETSGVKRGDTVVVRRAASSRIQHGMLLQPKKHLLIDTAASTRVSEHLDAETGPIRRATIVQSEERFTDVV</sequence>
<keyword evidence="2" id="KW-0963">Cytoplasm</keyword>
<keyword evidence="4 6" id="KW-0175">Coiled coil</keyword>
<protein>
    <submittedName>
        <fullName evidence="11">CLIP1_ZNF domain-containing protein</fullName>
    </submittedName>
</protein>
<proteinExistence type="predicted"/>
<evidence type="ECO:0000259" key="8">
    <source>
        <dbReference type="Pfam" id="PF16641"/>
    </source>
</evidence>
<organism evidence="9">
    <name type="scientific">Heligmosomoides polygyrus</name>
    <name type="common">Parasitic roundworm</name>
    <dbReference type="NCBI Taxonomy" id="6339"/>
    <lineage>
        <taxon>Eukaryota</taxon>
        <taxon>Metazoa</taxon>
        <taxon>Ecdysozoa</taxon>
        <taxon>Nematoda</taxon>
        <taxon>Chromadorea</taxon>
        <taxon>Rhabditida</taxon>
        <taxon>Rhabditina</taxon>
        <taxon>Rhabditomorpha</taxon>
        <taxon>Strongyloidea</taxon>
        <taxon>Heligmosomidae</taxon>
        <taxon>Heligmosomoides</taxon>
    </lineage>
</organism>
<accession>A0A3P7ZWG9</accession>
<dbReference type="AlphaFoldDB" id="A0A3P7ZWG9"/>
<evidence type="ECO:0000256" key="6">
    <source>
        <dbReference type="SAM" id="Coils"/>
    </source>
</evidence>
<evidence type="ECO:0000256" key="2">
    <source>
        <dbReference type="ARBA" id="ARBA00022490"/>
    </source>
</evidence>
<reference evidence="11" key="2">
    <citation type="submission" date="2019-09" db="UniProtKB">
        <authorList>
            <consortium name="WormBaseParasite"/>
        </authorList>
    </citation>
    <scope>IDENTIFICATION</scope>
</reference>
<keyword evidence="5" id="KW-0206">Cytoskeleton</keyword>
<evidence type="ECO:0000256" key="1">
    <source>
        <dbReference type="ARBA" id="ARBA00004245"/>
    </source>
</evidence>
<evidence type="ECO:0000313" key="11">
    <source>
        <dbReference type="WBParaSite" id="HPBE_0001141701-mRNA-1"/>
    </source>
</evidence>
<evidence type="ECO:0000313" key="9">
    <source>
        <dbReference type="EMBL" id="VDO88534.1"/>
    </source>
</evidence>
<dbReference type="Proteomes" id="UP000050761">
    <property type="component" value="Unassembled WGS sequence"/>
</dbReference>
<evidence type="ECO:0000256" key="7">
    <source>
        <dbReference type="SAM" id="MobiDB-lite"/>
    </source>
</evidence>
<feature type="region of interest" description="Disordered" evidence="7">
    <location>
        <begin position="226"/>
        <end position="254"/>
    </location>
</feature>
<dbReference type="InterPro" id="IPR032108">
    <property type="entry name" value="CLIP1_ZNF"/>
</dbReference>
<dbReference type="OrthoDB" id="5412539at2759"/>
<evidence type="ECO:0000256" key="3">
    <source>
        <dbReference type="ARBA" id="ARBA00022701"/>
    </source>
</evidence>
<feature type="domain" description="CLIP1 zinc knuckle" evidence="8">
    <location>
        <begin position="199"/>
        <end position="214"/>
    </location>
</feature>
<dbReference type="EMBL" id="UZAH01027096">
    <property type="protein sequence ID" value="VDO88534.1"/>
    <property type="molecule type" value="Genomic_DNA"/>
</dbReference>
<gene>
    <name evidence="9" type="ORF">HPBE_LOCUS11418</name>
</gene>
<keyword evidence="3" id="KW-0493">Microtubule</keyword>